<dbReference type="AlphaFoldDB" id="A0A2V1CZK4"/>
<protein>
    <submittedName>
        <fullName evidence="1">Uncharacterized protein</fullName>
    </submittedName>
</protein>
<sequence length="123" mass="14360">MSAWLEKTAWPVYLEGRDLRAVARLLEPLAANEPGLRALLLAFDELIDEARQSIMDEEPFRKPLQTKLLKSTYRRYKKTWHRLLSYVYRLTVLRQGPDLYYVLTPEQQLALHEISTAAIDTSL</sequence>
<name>A0A2V1CZK4_9PLEO</name>
<dbReference type="STRING" id="97972.A0A2V1CZK4"/>
<gene>
    <name evidence="1" type="ORF">DM02DRAFT_664692</name>
</gene>
<dbReference type="EMBL" id="KZ806111">
    <property type="protein sequence ID" value="PVH90769.1"/>
    <property type="molecule type" value="Genomic_DNA"/>
</dbReference>
<evidence type="ECO:0000313" key="1">
    <source>
        <dbReference type="EMBL" id="PVH90769.1"/>
    </source>
</evidence>
<accession>A0A2V1CZK4</accession>
<reference evidence="1 2" key="1">
    <citation type="journal article" date="2018" name="Sci. Rep.">
        <title>Comparative genomics provides insights into the lifestyle and reveals functional heterogeneity of dark septate endophytic fungi.</title>
        <authorList>
            <person name="Knapp D.G."/>
            <person name="Nemeth J.B."/>
            <person name="Barry K."/>
            <person name="Hainaut M."/>
            <person name="Henrissat B."/>
            <person name="Johnson J."/>
            <person name="Kuo A."/>
            <person name="Lim J.H.P."/>
            <person name="Lipzen A."/>
            <person name="Nolan M."/>
            <person name="Ohm R.A."/>
            <person name="Tamas L."/>
            <person name="Grigoriev I.V."/>
            <person name="Spatafora J.W."/>
            <person name="Nagy L.G."/>
            <person name="Kovacs G.M."/>
        </authorList>
    </citation>
    <scope>NUCLEOTIDE SEQUENCE [LARGE SCALE GENOMIC DNA]</scope>
    <source>
        <strain evidence="1 2">DSE2036</strain>
    </source>
</reference>
<proteinExistence type="predicted"/>
<keyword evidence="2" id="KW-1185">Reference proteome</keyword>
<dbReference type="Proteomes" id="UP000244855">
    <property type="component" value="Unassembled WGS sequence"/>
</dbReference>
<evidence type="ECO:0000313" key="2">
    <source>
        <dbReference type="Proteomes" id="UP000244855"/>
    </source>
</evidence>
<organism evidence="1 2">
    <name type="scientific">Periconia macrospinosa</name>
    <dbReference type="NCBI Taxonomy" id="97972"/>
    <lineage>
        <taxon>Eukaryota</taxon>
        <taxon>Fungi</taxon>
        <taxon>Dikarya</taxon>
        <taxon>Ascomycota</taxon>
        <taxon>Pezizomycotina</taxon>
        <taxon>Dothideomycetes</taxon>
        <taxon>Pleosporomycetidae</taxon>
        <taxon>Pleosporales</taxon>
        <taxon>Massarineae</taxon>
        <taxon>Periconiaceae</taxon>
        <taxon>Periconia</taxon>
    </lineage>
</organism>
<dbReference type="OrthoDB" id="3434437at2759"/>